<dbReference type="Proteomes" id="UP001177021">
    <property type="component" value="Unassembled WGS sequence"/>
</dbReference>
<keyword evidence="2" id="KW-1185">Reference proteome</keyword>
<dbReference type="EMBL" id="CASHSV030000024">
    <property type="protein sequence ID" value="CAJ2638518.1"/>
    <property type="molecule type" value="Genomic_DNA"/>
</dbReference>
<evidence type="ECO:0000313" key="1">
    <source>
        <dbReference type="EMBL" id="CAJ2638518.1"/>
    </source>
</evidence>
<proteinExistence type="predicted"/>
<gene>
    <name evidence="1" type="ORF">MILVUS5_LOCUS8711</name>
</gene>
<reference evidence="1" key="1">
    <citation type="submission" date="2023-10" db="EMBL/GenBank/DDBJ databases">
        <authorList>
            <person name="Rodriguez Cubillos JULIANA M."/>
            <person name="De Vega J."/>
        </authorList>
    </citation>
    <scope>NUCLEOTIDE SEQUENCE</scope>
</reference>
<accession>A0ACB0J375</accession>
<sequence length="855" mass="96372">MSHYDLRFACIQFKHSKITNMLLIIELVITSNLILLFFFSQLSTAIDTITQFQSLNDDGTTLVSNDGTFELGFFRPGSSTNGYVGIWYKNIPKRRIVWVANRDNPIKGNNSNSTILVISKEGNLVLLTNNNQTLVWSTNITTQLLSNTSSHVARLLDNGNFVVKDKYNSDQQSKNFIWQGFDFPCDTMMPEMKLGWDLKTGLNRQLTSWKNWDDPSSGDLTWGIVLSSNPDTVLKKGSIEIYRSGPWNGVYFSGYPVLTVTEIVDKKFVNNSNEVYYKYSLVNKSTISILYLNQTLFRRQRLTWIPEENTWRVYDSVPRDDCDYYNPCGPYGNCIPNNSPICQCLDGFEPKSLESWNSYNWTQGCVRKGKETSSCGVNDGFGRFSGLKLPATTHTWVDANMTLENCKNKCFENCSCTAYSNLDVRGDGSGCSIWFGDLIGLKQVSSVQQDLYVRMDASNVDSNGDISGGHKTSHTLTNAITLPLVFVLLLTIIVFYICKKRKQRDKSKDITLAEAEDEDLQDFDLPFFNFSTMISATKNFSNNNKLGEGGFGPVYKGTLTTNGQEIAIKRLSGCSRQGSKEFKNEVILCAKLQHRNLVKVLGCCIQGEERMLVYEYMPNKSLDSFLFDPAQKKLLDWSTRFHIICGVARGLIYLHQDSRLRIIHRDLKPSNILLDNNMNPKISDFGLAKICGDDQDEGKTKRVIGTHGYMAPEYAIDGLFSTKSDVFSFGILLLEIVSGKKNRGLTYSSNNHNLVGHAWSLWKDGNSKELIDVCFGDSYILFEALRCIQVGLLCVQRHPNDRPNMTCVLAMLTNETILAQPNEPGFKIKKISNDEESTAKSCSINDVTITLLDVR</sequence>
<comment type="caution">
    <text evidence="1">The sequence shown here is derived from an EMBL/GenBank/DDBJ whole genome shotgun (WGS) entry which is preliminary data.</text>
</comment>
<evidence type="ECO:0000313" key="2">
    <source>
        <dbReference type="Proteomes" id="UP001177021"/>
    </source>
</evidence>
<protein>
    <submittedName>
        <fullName evidence="1">Uncharacterized protein</fullName>
    </submittedName>
</protein>
<name>A0ACB0J375_TRIPR</name>
<organism evidence="1 2">
    <name type="scientific">Trifolium pratense</name>
    <name type="common">Red clover</name>
    <dbReference type="NCBI Taxonomy" id="57577"/>
    <lineage>
        <taxon>Eukaryota</taxon>
        <taxon>Viridiplantae</taxon>
        <taxon>Streptophyta</taxon>
        <taxon>Embryophyta</taxon>
        <taxon>Tracheophyta</taxon>
        <taxon>Spermatophyta</taxon>
        <taxon>Magnoliopsida</taxon>
        <taxon>eudicotyledons</taxon>
        <taxon>Gunneridae</taxon>
        <taxon>Pentapetalae</taxon>
        <taxon>rosids</taxon>
        <taxon>fabids</taxon>
        <taxon>Fabales</taxon>
        <taxon>Fabaceae</taxon>
        <taxon>Papilionoideae</taxon>
        <taxon>50 kb inversion clade</taxon>
        <taxon>NPAAA clade</taxon>
        <taxon>Hologalegina</taxon>
        <taxon>IRL clade</taxon>
        <taxon>Trifolieae</taxon>
        <taxon>Trifolium</taxon>
    </lineage>
</organism>